<dbReference type="Pfam" id="PF23598">
    <property type="entry name" value="LRR_14"/>
    <property type="match status" value="1"/>
</dbReference>
<dbReference type="PROSITE" id="PS51450">
    <property type="entry name" value="LRR"/>
    <property type="match status" value="1"/>
</dbReference>
<dbReference type="Gene3D" id="3.80.10.10">
    <property type="entry name" value="Ribonuclease Inhibitor"/>
    <property type="match status" value="3"/>
</dbReference>
<organism evidence="7 8">
    <name type="scientific">Dillenia turbinata</name>
    <dbReference type="NCBI Taxonomy" id="194707"/>
    <lineage>
        <taxon>Eukaryota</taxon>
        <taxon>Viridiplantae</taxon>
        <taxon>Streptophyta</taxon>
        <taxon>Embryophyta</taxon>
        <taxon>Tracheophyta</taxon>
        <taxon>Spermatophyta</taxon>
        <taxon>Magnoliopsida</taxon>
        <taxon>eudicotyledons</taxon>
        <taxon>Gunneridae</taxon>
        <taxon>Pentapetalae</taxon>
        <taxon>Dilleniales</taxon>
        <taxon>Dilleniaceae</taxon>
        <taxon>Dillenia</taxon>
    </lineage>
</organism>
<keyword evidence="1" id="KW-0677">Repeat</keyword>
<accession>A0AAN8ZHK1</accession>
<evidence type="ECO:0000259" key="5">
    <source>
        <dbReference type="Pfam" id="PF18052"/>
    </source>
</evidence>
<keyword evidence="8" id="KW-1185">Reference proteome</keyword>
<dbReference type="InterPro" id="IPR038005">
    <property type="entry name" value="RX-like_CC"/>
</dbReference>
<name>A0AAN8ZHK1_9MAGN</name>
<evidence type="ECO:0000256" key="1">
    <source>
        <dbReference type="ARBA" id="ARBA00022737"/>
    </source>
</evidence>
<reference evidence="7 8" key="1">
    <citation type="submission" date="2023-12" db="EMBL/GenBank/DDBJ databases">
        <title>A high-quality genome assembly for Dillenia turbinata (Dilleniales).</title>
        <authorList>
            <person name="Chanderbali A."/>
        </authorList>
    </citation>
    <scope>NUCLEOTIDE SEQUENCE [LARGE SCALE GENOMIC DNA]</scope>
    <source>
        <strain evidence="7">LSX21</strain>
        <tissue evidence="7">Leaf</tissue>
    </source>
</reference>
<dbReference type="PANTHER" id="PTHR36766">
    <property type="entry name" value="PLANT BROAD-SPECTRUM MILDEW RESISTANCE PROTEIN RPW8"/>
    <property type="match status" value="1"/>
</dbReference>
<proteinExistence type="predicted"/>
<dbReference type="GO" id="GO:0005524">
    <property type="term" value="F:ATP binding"/>
    <property type="evidence" value="ECO:0007669"/>
    <property type="project" value="UniProtKB-KW"/>
</dbReference>
<dbReference type="SUPFAM" id="SSF52058">
    <property type="entry name" value="L domain-like"/>
    <property type="match status" value="1"/>
</dbReference>
<dbReference type="SUPFAM" id="SSF52047">
    <property type="entry name" value="RNI-like"/>
    <property type="match status" value="1"/>
</dbReference>
<dbReference type="AlphaFoldDB" id="A0AAN8ZHK1"/>
<gene>
    <name evidence="7" type="ORF">RJ641_031550</name>
</gene>
<keyword evidence="3" id="KW-0611">Plant defense</keyword>
<dbReference type="Gene3D" id="1.20.5.4130">
    <property type="match status" value="1"/>
</dbReference>
<dbReference type="Pfam" id="PF18052">
    <property type="entry name" value="Rx_N"/>
    <property type="match status" value="1"/>
</dbReference>
<dbReference type="CDD" id="cd14798">
    <property type="entry name" value="RX-CC_like"/>
    <property type="match status" value="1"/>
</dbReference>
<protein>
    <submittedName>
        <fullName evidence="7">Rx, N-terminal</fullName>
    </submittedName>
</protein>
<feature type="domain" description="Disease resistance N-terminal" evidence="5">
    <location>
        <begin position="9"/>
        <end position="96"/>
    </location>
</feature>
<dbReference type="Proteomes" id="UP001370490">
    <property type="component" value="Unassembled WGS sequence"/>
</dbReference>
<dbReference type="InterPro" id="IPR032675">
    <property type="entry name" value="LRR_dom_sf"/>
</dbReference>
<evidence type="ECO:0000259" key="6">
    <source>
        <dbReference type="Pfam" id="PF23598"/>
    </source>
</evidence>
<keyword evidence="4" id="KW-0067">ATP-binding</keyword>
<dbReference type="InterPro" id="IPR055414">
    <property type="entry name" value="LRR_R13L4/SHOC2-like"/>
</dbReference>
<dbReference type="InterPro" id="IPR041118">
    <property type="entry name" value="Rx_N"/>
</dbReference>
<sequence>MAEVVVSSFLQVIFEKLASLVLTKFELGGDFRKEFEKLEGTLPVIQAVIEEAEERQSKDKKVRIWLKKLREAAYDTDDLLDKLTTKVLRKDKKVWKSLLSLKPLISYFKLYDEVKGIRERLDDIATEISNFQFREVVVYRRSETGERRETGPFVDASEVLIQTRHATVVSNYRSPTIPDVLNGARKLRTLNLLLPLNDDRKALSSIFTGFKHLRVLNLGDCGVKRLPKSIGGLIYLRYLDLSNNFIETLPDTICDLIHLQTLDLTFCYDLVELPRGMQKLKSLRHLKIKFCEKLTQMPAFIGELAMLQTLPFFVVGRTFPESLFQLMQLADLRGELEIRHLENVVRDEYALHAGLFYKKLSRLVLAWGNDHNERKRGKPLSVQTIRCHPSVIVEDLIEDLCPNPVLTSLALKEYPGSQYPKWMNSDTLRNLKELALINCRKCDHLPALGQLPFLKILHMQGMDTLVDFGSHFYGSECNGRPFPSLKQLVLSNCPGLKVWESSDSREAFTCLNKLIITRCPNLMSMPCFPSLHYLELRYCNAFILKSAAKMKSLYALVIDNFPELLFIPKALLENNSRLVTLTISACPMLSSLPASLENLRALKLLKIAWCELLDTFPKGMTNLTSLETLEIIECPGLVSLPEESMEGLSSLQSLSIENCHSLTCLPAGMKHLTALQHLTIMYCSNLASLPDSLPHLSSLQSLNILSCPELVSLPQGTTENIKTLRNLQIRDCANFMELPEWIANLNLLRSIAISGCQCIRSLPQGLQHLTALQHLSIRDCPELESRCRKWHGEDWHKISHIPYVYIGSLVLQKRDDALT</sequence>
<evidence type="ECO:0000313" key="7">
    <source>
        <dbReference type="EMBL" id="KAK6938042.1"/>
    </source>
</evidence>
<evidence type="ECO:0000256" key="4">
    <source>
        <dbReference type="ARBA" id="ARBA00022840"/>
    </source>
</evidence>
<keyword evidence="2" id="KW-0547">Nucleotide-binding</keyword>
<dbReference type="PANTHER" id="PTHR36766:SF70">
    <property type="entry name" value="DISEASE RESISTANCE PROTEIN RGA4"/>
    <property type="match status" value="1"/>
</dbReference>
<comment type="caution">
    <text evidence="7">The sequence shown here is derived from an EMBL/GenBank/DDBJ whole genome shotgun (WGS) entry which is preliminary data.</text>
</comment>
<feature type="domain" description="Disease resistance R13L4/SHOC-2-like LRR" evidence="6">
    <location>
        <begin position="207"/>
        <end position="491"/>
    </location>
</feature>
<evidence type="ECO:0000256" key="3">
    <source>
        <dbReference type="ARBA" id="ARBA00022821"/>
    </source>
</evidence>
<dbReference type="EMBL" id="JBAMMX010000006">
    <property type="protein sequence ID" value="KAK6938042.1"/>
    <property type="molecule type" value="Genomic_DNA"/>
</dbReference>
<evidence type="ECO:0000256" key="2">
    <source>
        <dbReference type="ARBA" id="ARBA00022741"/>
    </source>
</evidence>
<evidence type="ECO:0000313" key="8">
    <source>
        <dbReference type="Proteomes" id="UP001370490"/>
    </source>
</evidence>
<dbReference type="GO" id="GO:0006952">
    <property type="term" value="P:defense response"/>
    <property type="evidence" value="ECO:0007669"/>
    <property type="project" value="UniProtKB-KW"/>
</dbReference>
<dbReference type="InterPro" id="IPR001611">
    <property type="entry name" value="Leu-rich_rpt"/>
</dbReference>